<organism evidence="2 3">
    <name type="scientific">Pseudomonas saponiphila</name>
    <dbReference type="NCBI Taxonomy" id="556534"/>
    <lineage>
        <taxon>Bacteria</taxon>
        <taxon>Pseudomonadati</taxon>
        <taxon>Pseudomonadota</taxon>
        <taxon>Gammaproteobacteria</taxon>
        <taxon>Pseudomonadales</taxon>
        <taxon>Pseudomonadaceae</taxon>
        <taxon>Pseudomonas</taxon>
    </lineage>
</organism>
<protein>
    <recommendedName>
        <fullName evidence="4">Phage major capsid protein, HK97 family</fullName>
    </recommendedName>
</protein>
<dbReference type="EMBL" id="FNTJ01000001">
    <property type="protein sequence ID" value="SEB73188.1"/>
    <property type="molecule type" value="Genomic_DNA"/>
</dbReference>
<evidence type="ECO:0000256" key="1">
    <source>
        <dbReference type="SAM" id="MobiDB-lite"/>
    </source>
</evidence>
<name>A0A1H4LRH1_9PSED</name>
<evidence type="ECO:0000313" key="2">
    <source>
        <dbReference type="EMBL" id="SEB73188.1"/>
    </source>
</evidence>
<dbReference type="InterPro" id="IPR045565">
    <property type="entry name" value="Phage_capsid_2"/>
</dbReference>
<dbReference type="RefSeq" id="WP_244168854.1">
    <property type="nucleotide sequence ID" value="NZ_FNTJ01000001.1"/>
</dbReference>
<accession>A0A1H4LRH1</accession>
<proteinExistence type="predicted"/>
<sequence>MSFQITEAFIQQFADNFKHVAQQTQSRLERCVTPEPNIVGMSKSVNRMGQRTAQRRTQRHADTPINDQPHSTRFVDLFDWDDGDMLDDQDKIRMLVDPTSDYVKAMVAALNRAKDDVIIEAFGGVSRATAGGILLPTSQKIAVGGSGLTKAKILQTRKMFRKNEADNHNGEELFITYSAQAAADILADPQLTSADYLAGKFLQDGDIEGKWMGFTWIPSERTPWDGATRRLYAWTKSGVVLGTGQEIKTKVGEDPSKAFNTRVYAKQSIGSVRVEEEKVVEIAVAEAA</sequence>
<dbReference type="Proteomes" id="UP000198982">
    <property type="component" value="Unassembled WGS sequence"/>
</dbReference>
<reference evidence="3" key="1">
    <citation type="submission" date="2016-10" db="EMBL/GenBank/DDBJ databases">
        <authorList>
            <person name="Varghese N."/>
            <person name="Submissions S."/>
        </authorList>
    </citation>
    <scope>NUCLEOTIDE SEQUENCE [LARGE SCALE GENOMIC DNA]</scope>
    <source>
        <strain evidence="3">DSM 9751</strain>
    </source>
</reference>
<evidence type="ECO:0000313" key="3">
    <source>
        <dbReference type="Proteomes" id="UP000198982"/>
    </source>
</evidence>
<feature type="region of interest" description="Disordered" evidence="1">
    <location>
        <begin position="46"/>
        <end position="68"/>
    </location>
</feature>
<gene>
    <name evidence="2" type="ORF">SAMN05216178_2042</name>
</gene>
<dbReference type="AlphaFoldDB" id="A0A1H4LRH1"/>
<evidence type="ECO:0008006" key="4">
    <source>
        <dbReference type="Google" id="ProtNLM"/>
    </source>
</evidence>
<dbReference type="Pfam" id="PF19821">
    <property type="entry name" value="Phage_capsid_2"/>
    <property type="match status" value="1"/>
</dbReference>
<keyword evidence="3" id="KW-1185">Reference proteome</keyword>